<organism evidence="1 2">
    <name type="scientific">Lipomyces kononenkoae</name>
    <name type="common">Yeast</name>
    <dbReference type="NCBI Taxonomy" id="34357"/>
    <lineage>
        <taxon>Eukaryota</taxon>
        <taxon>Fungi</taxon>
        <taxon>Dikarya</taxon>
        <taxon>Ascomycota</taxon>
        <taxon>Saccharomycotina</taxon>
        <taxon>Lipomycetes</taxon>
        <taxon>Lipomycetales</taxon>
        <taxon>Lipomycetaceae</taxon>
        <taxon>Lipomyces</taxon>
    </lineage>
</organism>
<evidence type="ECO:0000313" key="2">
    <source>
        <dbReference type="Proteomes" id="UP001433508"/>
    </source>
</evidence>
<name>A0ACC3SWU4_LIPKO</name>
<comment type="caution">
    <text evidence="1">The sequence shown here is derived from an EMBL/GenBank/DDBJ whole genome shotgun (WGS) entry which is preliminary data.</text>
</comment>
<protein>
    <submittedName>
        <fullName evidence="1">P-loop containing nucleoside triphosphate hydrolase protein</fullName>
    </submittedName>
</protein>
<keyword evidence="2" id="KW-1185">Reference proteome</keyword>
<gene>
    <name evidence="1" type="ORF">V1525DRAFT_427302</name>
</gene>
<keyword evidence="1" id="KW-0378">Hydrolase</keyword>
<evidence type="ECO:0000313" key="1">
    <source>
        <dbReference type="EMBL" id="KAK9236112.1"/>
    </source>
</evidence>
<dbReference type="EMBL" id="MU971395">
    <property type="protein sequence ID" value="KAK9236112.1"/>
    <property type="molecule type" value="Genomic_DNA"/>
</dbReference>
<accession>A0ACC3SWU4</accession>
<dbReference type="Proteomes" id="UP001433508">
    <property type="component" value="Unassembled WGS sequence"/>
</dbReference>
<proteinExistence type="predicted"/>
<sequence length="273" mass="30238">MWLGVYSNDALGFWQGARFICFGEETVGEVVTTLMCMTLSTYALSNISPHARSITNGMAAAVKNFATIDRESVIDPYSEAGKELDNVEGNIELTNIKFVYPSRPNVTVLNELNLKFPHAKQLHLWARLVTLDGVNINDLNLRCLRQQISLEHVSEIEKRMLVKEACRLANAMAFIDTFPEGLDTNVGERGFLMSGGQKQRIAIARAIVGNPKILLLDEATSALGPWSEGIVQQALDRASKNRTTIVIAHRLSTIKDADNVVVMRRGVIIEQGR</sequence>
<reference evidence="2" key="1">
    <citation type="journal article" date="2024" name="Front. Bioeng. Biotechnol.">
        <title>Genome-scale model development and genomic sequencing of the oleaginous clade Lipomyces.</title>
        <authorList>
            <person name="Czajka J.J."/>
            <person name="Han Y."/>
            <person name="Kim J."/>
            <person name="Mondo S.J."/>
            <person name="Hofstad B.A."/>
            <person name="Robles A."/>
            <person name="Haridas S."/>
            <person name="Riley R."/>
            <person name="LaButti K."/>
            <person name="Pangilinan J."/>
            <person name="Andreopoulos W."/>
            <person name="Lipzen A."/>
            <person name="Yan J."/>
            <person name="Wang M."/>
            <person name="Ng V."/>
            <person name="Grigoriev I.V."/>
            <person name="Spatafora J.W."/>
            <person name="Magnuson J.K."/>
            <person name="Baker S.E."/>
            <person name="Pomraning K.R."/>
        </authorList>
    </citation>
    <scope>NUCLEOTIDE SEQUENCE [LARGE SCALE GENOMIC DNA]</scope>
    <source>
        <strain evidence="2">CBS 7786</strain>
    </source>
</reference>